<dbReference type="Pfam" id="PF07819">
    <property type="entry name" value="PGAP1"/>
    <property type="match status" value="1"/>
</dbReference>
<dbReference type="AlphaFoldDB" id="A0A3N4UAE4"/>
<dbReference type="SUPFAM" id="SSF53474">
    <property type="entry name" value="alpha/beta-Hydrolases"/>
    <property type="match status" value="1"/>
</dbReference>
<dbReference type="OrthoDB" id="556502at2"/>
<comment type="caution">
    <text evidence="2">The sequence shown here is derived from an EMBL/GenBank/DDBJ whole genome shotgun (WGS) entry which is preliminary data.</text>
</comment>
<name>A0A3N4UAE4_9BURK</name>
<evidence type="ECO:0000313" key="2">
    <source>
        <dbReference type="EMBL" id="RPE66748.1"/>
    </source>
</evidence>
<protein>
    <submittedName>
        <fullName evidence="2">PGAP1-like protein</fullName>
    </submittedName>
</protein>
<dbReference type="Proteomes" id="UP000272193">
    <property type="component" value="Unassembled WGS sequence"/>
</dbReference>
<dbReference type="Gene3D" id="3.40.50.1820">
    <property type="entry name" value="alpha/beta hydrolase"/>
    <property type="match status" value="1"/>
</dbReference>
<accession>A0A3N4UAE4</accession>
<keyword evidence="3" id="KW-1185">Reference proteome</keyword>
<dbReference type="RefSeq" id="WP_124222869.1">
    <property type="nucleotide sequence ID" value="NZ_RKQL01000004.1"/>
</dbReference>
<dbReference type="InterPro" id="IPR012908">
    <property type="entry name" value="PGAP1-ab_dom-like"/>
</dbReference>
<proteinExistence type="predicted"/>
<feature type="domain" description="GPI inositol-deacylase PGAP1-like alpha/beta" evidence="1">
    <location>
        <begin position="207"/>
        <end position="274"/>
    </location>
</feature>
<gene>
    <name evidence="2" type="ORF">EDC62_1822</name>
</gene>
<evidence type="ECO:0000313" key="3">
    <source>
        <dbReference type="Proteomes" id="UP000272193"/>
    </source>
</evidence>
<evidence type="ECO:0000259" key="1">
    <source>
        <dbReference type="Pfam" id="PF07819"/>
    </source>
</evidence>
<organism evidence="2 3">
    <name type="scientific">Tibeticola sediminis</name>
    <dbReference type="NCBI Taxonomy" id="1917811"/>
    <lineage>
        <taxon>Bacteria</taxon>
        <taxon>Pseudomonadati</taxon>
        <taxon>Pseudomonadota</taxon>
        <taxon>Betaproteobacteria</taxon>
        <taxon>Burkholderiales</taxon>
        <taxon>Comamonadaceae</taxon>
        <taxon>Tibeticola</taxon>
    </lineage>
</organism>
<dbReference type="InterPro" id="IPR029058">
    <property type="entry name" value="AB_hydrolase_fold"/>
</dbReference>
<sequence>MHLRPEDLRAAARLALAATQGVIRVTEGVHQAVRRTLGAPEAAVRGRTTGLTGQVYRSVRGITTLVGRSLDAALAAWLPHAERVAPDAPESPEREAVLSALNGVLGDRLAAEHSPLAIPMELRLAGRALPLDDPGALARQVGTATREDLLVLVHGLCMGDAQWRRDGHDHGAQLSAAFDCTALYLRYNSGLHISDNGRNLAERLEQLLAVWPRPVRRLVLLGHSMGGLVMRSAVHAAQAAGHAWPARLQAMVFLGTPHHGAPLERAGHGVDLLLAATPWTAPLARLGQLRSAGITDLRYGAVLESDWRGADRFAAAPDRRTPVPLPAGVDCFLVAATLAGRGNRLAERLLGDGLVPLPSALGDHPEPRRRLQVTHSHRHIAWRTGHLGLLSSTEVAARLERWLAPVCAQRSPRLAP</sequence>
<dbReference type="GO" id="GO:0016788">
    <property type="term" value="F:hydrolase activity, acting on ester bonds"/>
    <property type="evidence" value="ECO:0007669"/>
    <property type="project" value="InterPro"/>
</dbReference>
<dbReference type="EMBL" id="RKQL01000004">
    <property type="protein sequence ID" value="RPE66748.1"/>
    <property type="molecule type" value="Genomic_DNA"/>
</dbReference>
<reference evidence="2 3" key="1">
    <citation type="submission" date="2018-11" db="EMBL/GenBank/DDBJ databases">
        <title>Genomic Encyclopedia of Type Strains, Phase IV (KMG-IV): sequencing the most valuable type-strain genomes for metagenomic binning, comparative biology and taxonomic classification.</title>
        <authorList>
            <person name="Goeker M."/>
        </authorList>
    </citation>
    <scope>NUCLEOTIDE SEQUENCE [LARGE SCALE GENOMIC DNA]</scope>
    <source>
        <strain evidence="2 3">DSM 101684</strain>
    </source>
</reference>